<dbReference type="InterPro" id="IPR002938">
    <property type="entry name" value="FAD-bd"/>
</dbReference>
<accession>A0A813H3K7</accession>
<dbReference type="InterPro" id="IPR036188">
    <property type="entry name" value="FAD/NAD-bd_sf"/>
</dbReference>
<dbReference type="Proteomes" id="UP000654075">
    <property type="component" value="Unassembled WGS sequence"/>
</dbReference>
<keyword evidence="3" id="KW-0274">FAD</keyword>
<dbReference type="GO" id="GO:0070189">
    <property type="term" value="P:kynurenine metabolic process"/>
    <property type="evidence" value="ECO:0007669"/>
    <property type="project" value="TreeGrafter"/>
</dbReference>
<dbReference type="AlphaFoldDB" id="A0A813H3K7"/>
<dbReference type="Pfam" id="PF01494">
    <property type="entry name" value="FAD_binding_3"/>
    <property type="match status" value="2"/>
</dbReference>
<proteinExistence type="predicted"/>
<evidence type="ECO:0000256" key="1">
    <source>
        <dbReference type="ARBA" id="ARBA00001974"/>
    </source>
</evidence>
<evidence type="ECO:0000256" key="4">
    <source>
        <dbReference type="ARBA" id="ARBA00022857"/>
    </source>
</evidence>
<dbReference type="EMBL" id="CAJNNV010030359">
    <property type="protein sequence ID" value="CAE8632268.1"/>
    <property type="molecule type" value="Genomic_DNA"/>
</dbReference>
<protein>
    <recommendedName>
        <fullName evidence="8">FAD-binding domain-containing protein</fullName>
    </recommendedName>
</protein>
<keyword evidence="5" id="KW-0560">Oxidoreductase</keyword>
<dbReference type="GO" id="GO:0071949">
    <property type="term" value="F:FAD binding"/>
    <property type="evidence" value="ECO:0007669"/>
    <property type="project" value="InterPro"/>
</dbReference>
<comment type="caution">
    <text evidence="9">The sequence shown here is derived from an EMBL/GenBank/DDBJ whole genome shotgun (WGS) entry which is preliminary data.</text>
</comment>
<dbReference type="Gene3D" id="3.50.50.60">
    <property type="entry name" value="FAD/NAD(P)-binding domain"/>
    <property type="match status" value="1"/>
</dbReference>
<dbReference type="SUPFAM" id="SSF51905">
    <property type="entry name" value="FAD/NAD(P)-binding domain"/>
    <property type="match status" value="1"/>
</dbReference>
<evidence type="ECO:0000259" key="8">
    <source>
        <dbReference type="Pfam" id="PF01494"/>
    </source>
</evidence>
<keyword evidence="10" id="KW-1185">Reference proteome</keyword>
<evidence type="ECO:0000256" key="3">
    <source>
        <dbReference type="ARBA" id="ARBA00022827"/>
    </source>
</evidence>
<dbReference type="PANTHER" id="PTHR46028">
    <property type="entry name" value="KYNURENINE 3-MONOOXYGENASE"/>
    <property type="match status" value="1"/>
</dbReference>
<keyword evidence="2" id="KW-0285">Flavoprotein</keyword>
<feature type="region of interest" description="Disordered" evidence="7">
    <location>
        <begin position="436"/>
        <end position="464"/>
    </location>
</feature>
<evidence type="ECO:0000256" key="7">
    <source>
        <dbReference type="SAM" id="MobiDB-lite"/>
    </source>
</evidence>
<gene>
    <name evidence="9" type="ORF">PGLA1383_LOCUS48249</name>
</gene>
<dbReference type="PRINTS" id="PR00420">
    <property type="entry name" value="RNGMNOXGNASE"/>
</dbReference>
<reference evidence="9" key="1">
    <citation type="submission" date="2021-02" db="EMBL/GenBank/DDBJ databases">
        <authorList>
            <person name="Dougan E. K."/>
            <person name="Rhodes N."/>
            <person name="Thang M."/>
            <person name="Chan C."/>
        </authorList>
    </citation>
    <scope>NUCLEOTIDE SEQUENCE</scope>
</reference>
<evidence type="ECO:0000313" key="9">
    <source>
        <dbReference type="EMBL" id="CAE8632268.1"/>
    </source>
</evidence>
<dbReference type="PANTHER" id="PTHR46028:SF2">
    <property type="entry name" value="KYNURENINE 3-MONOOXYGENASE"/>
    <property type="match status" value="1"/>
</dbReference>
<keyword evidence="4" id="KW-0521">NADP</keyword>
<dbReference type="OMA" id="CCARRCT"/>
<keyword evidence="6" id="KW-0503">Monooxygenase</keyword>
<evidence type="ECO:0000313" key="10">
    <source>
        <dbReference type="Proteomes" id="UP000654075"/>
    </source>
</evidence>
<evidence type="ECO:0000256" key="5">
    <source>
        <dbReference type="ARBA" id="ARBA00023002"/>
    </source>
</evidence>
<organism evidence="9 10">
    <name type="scientific">Polarella glacialis</name>
    <name type="common">Dinoflagellate</name>
    <dbReference type="NCBI Taxonomy" id="89957"/>
    <lineage>
        <taxon>Eukaryota</taxon>
        <taxon>Sar</taxon>
        <taxon>Alveolata</taxon>
        <taxon>Dinophyceae</taxon>
        <taxon>Suessiales</taxon>
        <taxon>Suessiaceae</taxon>
        <taxon>Polarella</taxon>
    </lineage>
</organism>
<evidence type="ECO:0000256" key="2">
    <source>
        <dbReference type="ARBA" id="ARBA00022630"/>
    </source>
</evidence>
<comment type="cofactor">
    <cofactor evidence="1">
        <name>FAD</name>
        <dbReference type="ChEBI" id="CHEBI:57692"/>
    </cofactor>
</comment>
<feature type="domain" description="FAD-binding" evidence="8">
    <location>
        <begin position="290"/>
        <end position="323"/>
    </location>
</feature>
<dbReference type="OrthoDB" id="655030at2759"/>
<name>A0A813H3K7_POLGL</name>
<feature type="domain" description="FAD-binding" evidence="8">
    <location>
        <begin position="7"/>
        <end position="163"/>
    </location>
</feature>
<evidence type="ECO:0000256" key="6">
    <source>
        <dbReference type="ARBA" id="ARBA00023033"/>
    </source>
</evidence>
<sequence>MASFDYVVVGGGPAGLAAAGFLAKAGSRVAVFEGRPRPENVFGSYPVVLNARGISALEQLDQVVAARAAELGMPVKELHIVPNNRTVAQVKTWGTGIMRDQVAFILQESAEARSNVSIFWEHKLVELDFKSQMCTFETPDGSKVTIHAPRLVAADGSFSRVRRFCQEAVPDFVASADPWGFQLRFMTSKGKADSAVDAANHYVLGDKGYVCQQPDGVWSVSLRVLPESDPDFLTGDVATDDRVRQLRDYTQQYAGFAADNLLDEAAYQGFYECRAFDGVVVKCSCLNPAGWICLIGDAAHAVQPATGEGINSGLEDAAVLGTMVLEHPEDPFAAFNARQLPNAHALHTLALQAREKVLSPPPRTQATNIMVTIGLGIGKKLNIIEGTMQDFMLGEKARTVGVKSYAELIEMEVRQTRVLRPIAYNIMRIFRVPKEKPPPASIKQVPPPAAEEKEKQASATTATMTTTTAAAAAAAAEAAAATTPTATTTGL</sequence>
<dbReference type="GO" id="GO:0004502">
    <property type="term" value="F:kynurenine 3-monooxygenase activity"/>
    <property type="evidence" value="ECO:0007669"/>
    <property type="project" value="TreeGrafter"/>
</dbReference>